<feature type="compositionally biased region" description="Basic and acidic residues" evidence="1">
    <location>
        <begin position="167"/>
        <end position="186"/>
    </location>
</feature>
<dbReference type="OrthoDB" id="5388207at2759"/>
<dbReference type="RefSeq" id="XP_028466655.1">
    <property type="nucleotide sequence ID" value="XM_028611983.1"/>
</dbReference>
<dbReference type="EMBL" id="ML119055">
    <property type="protein sequence ID" value="ROT38849.1"/>
    <property type="molecule type" value="Genomic_DNA"/>
</dbReference>
<proteinExistence type="predicted"/>
<dbReference type="Proteomes" id="UP000272025">
    <property type="component" value="Unassembled WGS sequence"/>
</dbReference>
<evidence type="ECO:0000256" key="1">
    <source>
        <dbReference type="SAM" id="MobiDB-lite"/>
    </source>
</evidence>
<accession>A0A3N2PWE8</accession>
<name>A0A3N2PWE8_SODAK</name>
<gene>
    <name evidence="2" type="ORF">SODALDRAFT_333478</name>
</gene>
<evidence type="ECO:0000313" key="2">
    <source>
        <dbReference type="EMBL" id="ROT38849.1"/>
    </source>
</evidence>
<feature type="compositionally biased region" description="Basic and acidic residues" evidence="1">
    <location>
        <begin position="143"/>
        <end position="160"/>
    </location>
</feature>
<feature type="compositionally biased region" description="Basic and acidic residues" evidence="1">
    <location>
        <begin position="215"/>
        <end position="230"/>
    </location>
</feature>
<dbReference type="AlphaFoldDB" id="A0A3N2PWE8"/>
<feature type="region of interest" description="Disordered" evidence="1">
    <location>
        <begin position="1"/>
        <end position="249"/>
    </location>
</feature>
<evidence type="ECO:0000313" key="3">
    <source>
        <dbReference type="Proteomes" id="UP000272025"/>
    </source>
</evidence>
<dbReference type="STRING" id="1314773.A0A3N2PWE8"/>
<reference evidence="2 3" key="1">
    <citation type="journal article" date="2018" name="Mol. Ecol.">
        <title>The obligate alkalophilic soda-lake fungus Sodiomyces alkalinus has shifted to a protein diet.</title>
        <authorList>
            <person name="Grum-Grzhimaylo A.A."/>
            <person name="Falkoski D.L."/>
            <person name="van den Heuvel J."/>
            <person name="Valero-Jimenez C.A."/>
            <person name="Min B."/>
            <person name="Choi I.G."/>
            <person name="Lipzen A."/>
            <person name="Daum C.G."/>
            <person name="Aanen D.K."/>
            <person name="Tsang A."/>
            <person name="Henrissat B."/>
            <person name="Bilanenko E.N."/>
            <person name="de Vries R.P."/>
            <person name="van Kan J.A.L."/>
            <person name="Grigoriev I.V."/>
            <person name="Debets A.J.M."/>
        </authorList>
    </citation>
    <scope>NUCLEOTIDE SEQUENCE [LARGE SCALE GENOMIC DNA]</scope>
    <source>
        <strain evidence="2 3">F11</strain>
    </source>
</reference>
<organism evidence="2 3">
    <name type="scientific">Sodiomyces alkalinus (strain CBS 110278 / VKM F-3762 / F11)</name>
    <name type="common">Alkaliphilic filamentous fungus</name>
    <dbReference type="NCBI Taxonomy" id="1314773"/>
    <lineage>
        <taxon>Eukaryota</taxon>
        <taxon>Fungi</taxon>
        <taxon>Dikarya</taxon>
        <taxon>Ascomycota</taxon>
        <taxon>Pezizomycotina</taxon>
        <taxon>Sordariomycetes</taxon>
        <taxon>Hypocreomycetidae</taxon>
        <taxon>Glomerellales</taxon>
        <taxon>Plectosphaerellaceae</taxon>
        <taxon>Sodiomyces</taxon>
    </lineage>
</organism>
<protein>
    <submittedName>
        <fullName evidence="2">Uncharacterized protein</fullName>
    </submittedName>
</protein>
<sequence>METINTMASAAAKAVWGDSQSREEPISGVQGNTAQGEPYDAGNMEPQKIQADAATPRVVPDGSNTDVHTNKTQTEIVGGTVASISEIDDAEREYTTKKSNQAGHAGGDSRDVTSHVNRSEVESSVSASGLDTPDPRPFQTTLGEHKTKTDTNIVKDDAKHYQLFQEASRDDVRNATEDHNAGERSTKATGLPAKGRRLDASESEAGNETGGLPQEDGHASLSREIHKDGHGGSGKRSLKERIKSKLQKH</sequence>
<feature type="compositionally biased region" description="Polar residues" evidence="1">
    <location>
        <begin position="62"/>
        <end position="75"/>
    </location>
</feature>
<feature type="compositionally biased region" description="Basic and acidic residues" evidence="1">
    <location>
        <begin position="107"/>
        <end position="121"/>
    </location>
</feature>
<keyword evidence="3" id="KW-1185">Reference proteome</keyword>
<dbReference type="GeneID" id="39580461"/>